<keyword evidence="4" id="KW-0539">Nucleus</keyword>
<reference evidence="7 8" key="1">
    <citation type="submission" date="2019-03" db="EMBL/GenBank/DDBJ databases">
        <authorList>
            <person name="Gaulin E."/>
            <person name="Dumas B."/>
        </authorList>
    </citation>
    <scope>NUCLEOTIDE SEQUENCE [LARGE SCALE GENOMIC DNA]</scope>
    <source>
        <strain evidence="7">CBS 568.67</strain>
    </source>
</reference>
<dbReference type="EMBL" id="CAADRA010005524">
    <property type="protein sequence ID" value="VFT90850.1"/>
    <property type="molecule type" value="Genomic_DNA"/>
</dbReference>
<sequence>MGGFEASGYHNVIRIIYPEGAFGAPIHQKNPGMTDAAGTEEYGLHGLVDLPLLEQVHRLLHAISMNYPYRETSAWKTLPLDGKRKILQYIKENKTKASGSVDGAWPTAPPRPPPDATQDDDYDNDDSGATKQEIFADDNADALDVDSALHVKQEKPITVQDAASDPYLAALLHREKTPSVGSPKYNMTWKFGADKKPVPKKPPVKKAVLHSCVCGKVHPAVTGDAVLAEIKVMMVTFGDTDPPCDGTATAIKNIVRKQIKATLDASSLQQFSLLDFTQLFPDEAMYYGRWKDFKSQTKDDDEPNEPDLSDDLVDELDMFASYESVELNAFQLYFLERMKFADQRTRSMDESTYLDFSKKRATNFMSHTKGFLDWLGLPRCSKACVEFLNFVVYNKIGRLVEEAIKNKHKGALAELPQPLMVADITATHESTAAPPTVKAKKRKEPSKPAAAPSPATTRLKRLR</sequence>
<reference evidence="6" key="2">
    <citation type="submission" date="2019-06" db="EMBL/GenBank/DDBJ databases">
        <title>Genomics analysis of Aphanomyces spp. identifies a new class of oomycete effector associated with host adaptation.</title>
        <authorList>
            <person name="Gaulin E."/>
        </authorList>
    </citation>
    <scope>NUCLEOTIDE SEQUENCE</scope>
    <source>
        <strain evidence="6">CBS 578.67</strain>
    </source>
</reference>
<evidence type="ECO:0000256" key="3">
    <source>
        <dbReference type="ARBA" id="ARBA00023163"/>
    </source>
</evidence>
<feature type="region of interest" description="Disordered" evidence="5">
    <location>
        <begin position="426"/>
        <end position="463"/>
    </location>
</feature>
<evidence type="ECO:0000256" key="5">
    <source>
        <dbReference type="SAM" id="MobiDB-lite"/>
    </source>
</evidence>
<keyword evidence="3" id="KW-0804">Transcription</keyword>
<evidence type="ECO:0000256" key="1">
    <source>
        <dbReference type="ARBA" id="ARBA00004123"/>
    </source>
</evidence>
<dbReference type="PANTHER" id="PTHR11380">
    <property type="entry name" value="TRANSCRIPTION INITIATION FACTOR TFIID/SUPT3-RELATED"/>
    <property type="match status" value="1"/>
</dbReference>
<comment type="subcellular location">
    <subcellularLocation>
        <location evidence="1">Nucleus</location>
    </subcellularLocation>
</comment>
<gene>
    <name evidence="7" type="primary">Aste57867_14020</name>
    <name evidence="6" type="ORF">As57867_013969</name>
    <name evidence="7" type="ORF">ASTE57867_14020</name>
</gene>
<keyword evidence="8" id="KW-1185">Reference proteome</keyword>
<evidence type="ECO:0000256" key="2">
    <source>
        <dbReference type="ARBA" id="ARBA00023015"/>
    </source>
</evidence>
<feature type="compositionally biased region" description="Acidic residues" evidence="5">
    <location>
        <begin position="117"/>
        <end position="126"/>
    </location>
</feature>
<dbReference type="GO" id="GO:0006366">
    <property type="term" value="P:transcription by RNA polymerase II"/>
    <property type="evidence" value="ECO:0007669"/>
    <property type="project" value="InterPro"/>
</dbReference>
<dbReference type="EMBL" id="VJMH01005503">
    <property type="protein sequence ID" value="KAF0695123.1"/>
    <property type="molecule type" value="Genomic_DNA"/>
</dbReference>
<dbReference type="Proteomes" id="UP000332933">
    <property type="component" value="Unassembled WGS sequence"/>
</dbReference>
<dbReference type="OrthoDB" id="66982at2759"/>
<keyword evidence="2" id="KW-0805">Transcription regulation</keyword>
<evidence type="ECO:0000313" key="7">
    <source>
        <dbReference type="EMBL" id="VFT90850.1"/>
    </source>
</evidence>
<dbReference type="InterPro" id="IPR003195">
    <property type="entry name" value="TFIID_TAF13"/>
</dbReference>
<protein>
    <submittedName>
        <fullName evidence="7">Aste57867_14020 protein</fullName>
    </submittedName>
</protein>
<accession>A0A485L1V5</accession>
<feature type="region of interest" description="Disordered" evidence="5">
    <location>
        <begin position="98"/>
        <end position="129"/>
    </location>
</feature>
<organism evidence="7 8">
    <name type="scientific">Aphanomyces stellatus</name>
    <dbReference type="NCBI Taxonomy" id="120398"/>
    <lineage>
        <taxon>Eukaryota</taxon>
        <taxon>Sar</taxon>
        <taxon>Stramenopiles</taxon>
        <taxon>Oomycota</taxon>
        <taxon>Saprolegniomycetes</taxon>
        <taxon>Saprolegniales</taxon>
        <taxon>Verrucalvaceae</taxon>
        <taxon>Aphanomyces</taxon>
    </lineage>
</organism>
<evidence type="ECO:0000313" key="6">
    <source>
        <dbReference type="EMBL" id="KAF0695123.1"/>
    </source>
</evidence>
<proteinExistence type="predicted"/>
<dbReference type="AlphaFoldDB" id="A0A485L1V5"/>
<dbReference type="PANTHER" id="PTHR11380:SF5">
    <property type="entry name" value="TRANSCRIPTION INITIATION FACTOR TFIID SUBUNIT 13"/>
    <property type="match status" value="1"/>
</dbReference>
<evidence type="ECO:0000256" key="4">
    <source>
        <dbReference type="ARBA" id="ARBA00023242"/>
    </source>
</evidence>
<dbReference type="GO" id="GO:0005634">
    <property type="term" value="C:nucleus"/>
    <property type="evidence" value="ECO:0007669"/>
    <property type="project" value="UniProtKB-SubCell"/>
</dbReference>
<name>A0A485L1V5_9STRA</name>
<evidence type="ECO:0000313" key="8">
    <source>
        <dbReference type="Proteomes" id="UP000332933"/>
    </source>
</evidence>